<dbReference type="Proteomes" id="UP001221898">
    <property type="component" value="Unassembled WGS sequence"/>
</dbReference>
<comment type="caution">
    <text evidence="5">The sequence shown here is derived from an EMBL/GenBank/DDBJ whole genome shotgun (WGS) entry which is preliminary data.</text>
</comment>
<protein>
    <recommendedName>
        <fullName evidence="7">cAMP-dependent protein kinase inhibitor</fullName>
    </recommendedName>
</protein>
<gene>
    <name evidence="5" type="ORF">AAFF_G00094600</name>
</gene>
<dbReference type="AlphaFoldDB" id="A0AAD7T2Y5"/>
<organism evidence="5 6">
    <name type="scientific">Aldrovandia affinis</name>
    <dbReference type="NCBI Taxonomy" id="143900"/>
    <lineage>
        <taxon>Eukaryota</taxon>
        <taxon>Metazoa</taxon>
        <taxon>Chordata</taxon>
        <taxon>Craniata</taxon>
        <taxon>Vertebrata</taxon>
        <taxon>Euteleostomi</taxon>
        <taxon>Actinopterygii</taxon>
        <taxon>Neopterygii</taxon>
        <taxon>Teleostei</taxon>
        <taxon>Notacanthiformes</taxon>
        <taxon>Halosauridae</taxon>
        <taxon>Aldrovandia</taxon>
    </lineage>
</organism>
<feature type="region of interest" description="Disordered" evidence="4">
    <location>
        <begin position="1"/>
        <end position="78"/>
    </location>
</feature>
<accession>A0AAD7T2Y5</accession>
<evidence type="ECO:0000256" key="4">
    <source>
        <dbReference type="SAM" id="MobiDB-lite"/>
    </source>
</evidence>
<dbReference type="GO" id="GO:0004862">
    <property type="term" value="F:cAMP-dependent protein kinase inhibitor activity"/>
    <property type="evidence" value="ECO:0007669"/>
    <property type="project" value="InterPro"/>
</dbReference>
<dbReference type="EMBL" id="JAINUG010000016">
    <property type="protein sequence ID" value="KAJ8413464.1"/>
    <property type="molecule type" value="Genomic_DNA"/>
</dbReference>
<dbReference type="Pfam" id="PF02827">
    <property type="entry name" value="PKI"/>
    <property type="match status" value="1"/>
</dbReference>
<name>A0AAD7T2Y5_9TELE</name>
<evidence type="ECO:0000256" key="1">
    <source>
        <dbReference type="ARBA" id="ARBA00002844"/>
    </source>
</evidence>
<evidence type="ECO:0000256" key="3">
    <source>
        <dbReference type="ARBA" id="ARBA00023013"/>
    </source>
</evidence>
<reference evidence="5" key="1">
    <citation type="journal article" date="2023" name="Science">
        <title>Genome structures resolve the early diversification of teleost fishes.</title>
        <authorList>
            <person name="Parey E."/>
            <person name="Louis A."/>
            <person name="Montfort J."/>
            <person name="Bouchez O."/>
            <person name="Roques C."/>
            <person name="Iampietro C."/>
            <person name="Lluch J."/>
            <person name="Castinel A."/>
            <person name="Donnadieu C."/>
            <person name="Desvignes T."/>
            <person name="Floi Bucao C."/>
            <person name="Jouanno E."/>
            <person name="Wen M."/>
            <person name="Mejri S."/>
            <person name="Dirks R."/>
            <person name="Jansen H."/>
            <person name="Henkel C."/>
            <person name="Chen W.J."/>
            <person name="Zahm M."/>
            <person name="Cabau C."/>
            <person name="Klopp C."/>
            <person name="Thompson A.W."/>
            <person name="Robinson-Rechavi M."/>
            <person name="Braasch I."/>
            <person name="Lecointre G."/>
            <person name="Bobe J."/>
            <person name="Postlethwait J.H."/>
            <person name="Berthelot C."/>
            <person name="Roest Crollius H."/>
            <person name="Guiguen Y."/>
        </authorList>
    </citation>
    <scope>NUCLEOTIDE SEQUENCE</scope>
    <source>
        <strain evidence="5">NC1722</strain>
    </source>
</reference>
<keyword evidence="3" id="KW-0649">Protein kinase inhibitor</keyword>
<comment type="similarity">
    <text evidence="2">Belongs to the PKI family.</text>
</comment>
<evidence type="ECO:0000313" key="5">
    <source>
        <dbReference type="EMBL" id="KAJ8413464.1"/>
    </source>
</evidence>
<keyword evidence="6" id="KW-1185">Reference proteome</keyword>
<comment type="function">
    <text evidence="1">Extremely potent competitive inhibitor of cAMP-dependent protein kinase activity, this protein interacts with the catalytic subunit of the enzyme after the cAMP-induced dissociation of its regulatory chains.</text>
</comment>
<evidence type="ECO:0000256" key="2">
    <source>
        <dbReference type="ARBA" id="ARBA00006393"/>
    </source>
</evidence>
<evidence type="ECO:0008006" key="7">
    <source>
        <dbReference type="Google" id="ProtNLM"/>
    </source>
</evidence>
<proteinExistence type="inferred from homology"/>
<sequence length="78" mass="8226">MTDVESTYEDFIASGRSGRRNAVHDIVEAPGESKPGDLTKTLSELDINKTGEGNDAEISQGSSKDPSAESPEGKEKGT</sequence>
<dbReference type="InterPro" id="IPR004171">
    <property type="entry name" value="cAMP_dep_PKI"/>
</dbReference>
<dbReference type="PANTHER" id="PTHR15416">
    <property type="entry name" value="CAMP-DEPENDENT PROTEIN KINASE INHIBITOR/PKI"/>
    <property type="match status" value="1"/>
</dbReference>
<evidence type="ECO:0000313" key="6">
    <source>
        <dbReference type="Proteomes" id="UP001221898"/>
    </source>
</evidence>